<dbReference type="EMBL" id="MFTC01000089">
    <property type="protein sequence ID" value="OGI49747.1"/>
    <property type="molecule type" value="Genomic_DNA"/>
</dbReference>
<evidence type="ECO:0000256" key="3">
    <source>
        <dbReference type="ARBA" id="ARBA00023163"/>
    </source>
</evidence>
<dbReference type="InterPro" id="IPR018490">
    <property type="entry name" value="cNMP-bd_dom_sf"/>
</dbReference>
<evidence type="ECO:0000313" key="6">
    <source>
        <dbReference type="EMBL" id="OGI49747.1"/>
    </source>
</evidence>
<dbReference type="InterPro" id="IPR012318">
    <property type="entry name" value="HTH_CRP"/>
</dbReference>
<dbReference type="AlphaFoldDB" id="A0A1F6TXA2"/>
<keyword evidence="3" id="KW-0804">Transcription</keyword>
<dbReference type="Proteomes" id="UP000179037">
    <property type="component" value="Unassembled WGS sequence"/>
</dbReference>
<dbReference type="InterPro" id="IPR036388">
    <property type="entry name" value="WH-like_DNA-bd_sf"/>
</dbReference>
<evidence type="ECO:0000313" key="7">
    <source>
        <dbReference type="Proteomes" id="UP000179037"/>
    </source>
</evidence>
<evidence type="ECO:0000256" key="2">
    <source>
        <dbReference type="ARBA" id="ARBA00023125"/>
    </source>
</evidence>
<organism evidence="6 7">
    <name type="scientific">Candidatus Muproteobacteria bacterium RIFCSPLOWO2_01_FULL_60_18</name>
    <dbReference type="NCBI Taxonomy" id="1817768"/>
    <lineage>
        <taxon>Bacteria</taxon>
        <taxon>Pseudomonadati</taxon>
        <taxon>Pseudomonadota</taxon>
        <taxon>Candidatus Muproteobacteria</taxon>
    </lineage>
</organism>
<evidence type="ECO:0000259" key="5">
    <source>
        <dbReference type="PROSITE" id="PS51063"/>
    </source>
</evidence>
<dbReference type="GO" id="GO:0005829">
    <property type="term" value="C:cytosol"/>
    <property type="evidence" value="ECO:0007669"/>
    <property type="project" value="TreeGrafter"/>
</dbReference>
<dbReference type="CDD" id="cd00038">
    <property type="entry name" value="CAP_ED"/>
    <property type="match status" value="1"/>
</dbReference>
<dbReference type="Pfam" id="PF00027">
    <property type="entry name" value="cNMP_binding"/>
    <property type="match status" value="1"/>
</dbReference>
<dbReference type="SUPFAM" id="SSF46785">
    <property type="entry name" value="Winged helix' DNA-binding domain"/>
    <property type="match status" value="1"/>
</dbReference>
<dbReference type="InterPro" id="IPR036390">
    <property type="entry name" value="WH_DNA-bd_sf"/>
</dbReference>
<dbReference type="PROSITE" id="PS50042">
    <property type="entry name" value="CNMP_BINDING_3"/>
    <property type="match status" value="1"/>
</dbReference>
<protein>
    <recommendedName>
        <fullName evidence="8">Crp/Fnr family transcriptional regulator</fullName>
    </recommendedName>
</protein>
<dbReference type="GO" id="GO:0003677">
    <property type="term" value="F:DNA binding"/>
    <property type="evidence" value="ECO:0007669"/>
    <property type="project" value="UniProtKB-KW"/>
</dbReference>
<accession>A0A1F6TXA2</accession>
<feature type="domain" description="Cyclic nucleotide-binding" evidence="4">
    <location>
        <begin position="16"/>
        <end position="138"/>
    </location>
</feature>
<dbReference type="InterPro" id="IPR050397">
    <property type="entry name" value="Env_Response_Regulators"/>
</dbReference>
<dbReference type="Pfam" id="PF13545">
    <property type="entry name" value="HTH_Crp_2"/>
    <property type="match status" value="1"/>
</dbReference>
<dbReference type="PANTHER" id="PTHR24567:SF68">
    <property type="entry name" value="DNA-BINDING TRANSCRIPTIONAL DUAL REGULATOR CRP"/>
    <property type="match status" value="1"/>
</dbReference>
<feature type="domain" description="HTH crp-type" evidence="5">
    <location>
        <begin position="152"/>
        <end position="222"/>
    </location>
</feature>
<keyword evidence="2" id="KW-0238">DNA-binding</keyword>
<dbReference type="PROSITE" id="PS51063">
    <property type="entry name" value="HTH_CRP_2"/>
    <property type="match status" value="1"/>
</dbReference>
<proteinExistence type="predicted"/>
<dbReference type="SMART" id="SM00100">
    <property type="entry name" value="cNMP"/>
    <property type="match status" value="1"/>
</dbReference>
<dbReference type="SUPFAM" id="SSF51206">
    <property type="entry name" value="cAMP-binding domain-like"/>
    <property type="match status" value="1"/>
</dbReference>
<keyword evidence="1" id="KW-0805">Transcription regulation</keyword>
<comment type="caution">
    <text evidence="6">The sequence shown here is derived from an EMBL/GenBank/DDBJ whole genome shotgun (WGS) entry which is preliminary data.</text>
</comment>
<dbReference type="PANTHER" id="PTHR24567">
    <property type="entry name" value="CRP FAMILY TRANSCRIPTIONAL REGULATORY PROTEIN"/>
    <property type="match status" value="1"/>
</dbReference>
<dbReference type="GO" id="GO:0003700">
    <property type="term" value="F:DNA-binding transcription factor activity"/>
    <property type="evidence" value="ECO:0007669"/>
    <property type="project" value="TreeGrafter"/>
</dbReference>
<name>A0A1F6TXA2_9PROT</name>
<evidence type="ECO:0008006" key="8">
    <source>
        <dbReference type="Google" id="ProtNLM"/>
    </source>
</evidence>
<sequence length="237" mass="26800">MNRSPDTARELRRAYLFADMSEPHLQSLVNGMLDIHLDPGKALFRQGQAAERFYFLREGLVKLFRLSPEGDEKIIEIMRPGETFAEAVMFMGTQGRYPVNAEAINSSRLYAFEQKVFLDLLRESSDATFGLLGSMSRRLHMLVNQIESLTLQNATYRLVAYLLEEIPRDVKTAPDVQLTTPKGVIASRLAIQPETLSRILAKLRQGGLIEVQGNHIMVRDVQALRNLVHLPPQEQAP</sequence>
<evidence type="ECO:0000259" key="4">
    <source>
        <dbReference type="PROSITE" id="PS50042"/>
    </source>
</evidence>
<gene>
    <name evidence="6" type="ORF">A3A87_10080</name>
</gene>
<reference evidence="6 7" key="1">
    <citation type="journal article" date="2016" name="Nat. Commun.">
        <title>Thousands of microbial genomes shed light on interconnected biogeochemical processes in an aquifer system.</title>
        <authorList>
            <person name="Anantharaman K."/>
            <person name="Brown C.T."/>
            <person name="Hug L.A."/>
            <person name="Sharon I."/>
            <person name="Castelle C.J."/>
            <person name="Probst A.J."/>
            <person name="Thomas B.C."/>
            <person name="Singh A."/>
            <person name="Wilkins M.J."/>
            <person name="Karaoz U."/>
            <person name="Brodie E.L."/>
            <person name="Williams K.H."/>
            <person name="Hubbard S.S."/>
            <person name="Banfield J.F."/>
        </authorList>
    </citation>
    <scope>NUCLEOTIDE SEQUENCE [LARGE SCALE GENOMIC DNA]</scope>
</reference>
<dbReference type="InterPro" id="IPR000595">
    <property type="entry name" value="cNMP-bd_dom"/>
</dbReference>
<dbReference type="Gene3D" id="2.60.120.10">
    <property type="entry name" value="Jelly Rolls"/>
    <property type="match status" value="1"/>
</dbReference>
<evidence type="ECO:0000256" key="1">
    <source>
        <dbReference type="ARBA" id="ARBA00023015"/>
    </source>
</evidence>
<dbReference type="STRING" id="1817768.A3A87_10080"/>
<dbReference type="Gene3D" id="1.10.10.10">
    <property type="entry name" value="Winged helix-like DNA-binding domain superfamily/Winged helix DNA-binding domain"/>
    <property type="match status" value="1"/>
</dbReference>
<dbReference type="InterPro" id="IPR014710">
    <property type="entry name" value="RmlC-like_jellyroll"/>
</dbReference>
<dbReference type="SMART" id="SM00419">
    <property type="entry name" value="HTH_CRP"/>
    <property type="match status" value="1"/>
</dbReference>